<protein>
    <submittedName>
        <fullName evidence="2">Uncharacterized protein</fullName>
    </submittedName>
</protein>
<dbReference type="Proteomes" id="UP000054988">
    <property type="component" value="Unassembled WGS sequence"/>
</dbReference>
<accession>A0A0W0G3Y7</accession>
<feature type="region of interest" description="Disordered" evidence="1">
    <location>
        <begin position="66"/>
        <end position="87"/>
    </location>
</feature>
<gene>
    <name evidence="2" type="ORF">WG66_4347</name>
</gene>
<evidence type="ECO:0000256" key="1">
    <source>
        <dbReference type="SAM" id="MobiDB-lite"/>
    </source>
</evidence>
<dbReference type="eggNOG" id="ENOG502SKZI">
    <property type="taxonomic scope" value="Eukaryota"/>
</dbReference>
<dbReference type="AlphaFoldDB" id="A0A0W0G3Y7"/>
<evidence type="ECO:0000313" key="2">
    <source>
        <dbReference type="EMBL" id="KTB43061.1"/>
    </source>
</evidence>
<organism evidence="2 3">
    <name type="scientific">Moniliophthora roreri</name>
    <name type="common">Frosty pod rot fungus</name>
    <name type="synonym">Monilia roreri</name>
    <dbReference type="NCBI Taxonomy" id="221103"/>
    <lineage>
        <taxon>Eukaryota</taxon>
        <taxon>Fungi</taxon>
        <taxon>Dikarya</taxon>
        <taxon>Basidiomycota</taxon>
        <taxon>Agaricomycotina</taxon>
        <taxon>Agaricomycetes</taxon>
        <taxon>Agaricomycetidae</taxon>
        <taxon>Agaricales</taxon>
        <taxon>Marasmiineae</taxon>
        <taxon>Marasmiaceae</taxon>
        <taxon>Moniliophthora</taxon>
    </lineage>
</organism>
<dbReference type="EMBL" id="LATX01001252">
    <property type="protein sequence ID" value="KTB43061.1"/>
    <property type="molecule type" value="Genomic_DNA"/>
</dbReference>
<evidence type="ECO:0000313" key="3">
    <source>
        <dbReference type="Proteomes" id="UP000054988"/>
    </source>
</evidence>
<sequence>MVLKSHDERFTQGLVDFLKRVLRALRLSGATLRLLFSLIRNRERWASRSMKPPRLSSSSDVQVYAQFDPSPPLASHPTQDPAHHNDDILLHSGDRLELAHETVTPCPEVIPLESDIADCSVSSTEERNSEDSGGRCSSAETLVDNEWRQVRAVPVVPTELPRYTDTFPISKWDDDSTYKLQPLKFKIPSRSECSLPEGWQELIDFEGSCYFYHPVENVLTGSWVYDRDEEALINKFIEVSRHKRSQMGTFNFNDRPLVIWLAKDEDDKWMCYYYYVDLESRTIFWLDDYDVKLDLSEVEGGCFEGHTKLFMECQYWTHIQYFPVGHKVEAKELRNLLNLTNHALVDLVTSKDSTVTQTPEDLELLRKIIPNCERDLQEGGDGCPWIVARLMHRFCRDRYLNFYGQRGARLGRQQSVYGEDLRSMKRSFLFRLLSPFLFNQHYGLLHQFGDVTTDSCVVLKSWRSLIKRLTHDWREQVTLVRPLSRTDVGEMDD</sequence>
<proteinExistence type="predicted"/>
<comment type="caution">
    <text evidence="2">The sequence shown here is derived from an EMBL/GenBank/DDBJ whole genome shotgun (WGS) entry which is preliminary data.</text>
</comment>
<name>A0A0W0G3Y7_MONRR</name>
<reference evidence="2 3" key="1">
    <citation type="submission" date="2015-12" db="EMBL/GenBank/DDBJ databases">
        <title>Draft genome sequence of Moniliophthora roreri, the causal agent of frosty pod rot of cacao.</title>
        <authorList>
            <person name="Aime M.C."/>
            <person name="Diaz-Valderrama J.R."/>
            <person name="Kijpornyongpan T."/>
            <person name="Phillips-Mora W."/>
        </authorList>
    </citation>
    <scope>NUCLEOTIDE SEQUENCE [LARGE SCALE GENOMIC DNA]</scope>
    <source>
        <strain evidence="2 3">MCA 2952</strain>
    </source>
</reference>